<feature type="transmembrane region" description="Helical" evidence="8">
    <location>
        <begin position="143"/>
        <end position="165"/>
    </location>
</feature>
<feature type="transmembrane region" description="Helical" evidence="8">
    <location>
        <begin position="54"/>
        <end position="72"/>
    </location>
</feature>
<feature type="transmembrane region" description="Helical" evidence="8">
    <location>
        <begin position="276"/>
        <end position="294"/>
    </location>
</feature>
<comment type="subcellular location">
    <subcellularLocation>
        <location evidence="1">Cell inner membrane</location>
        <topology evidence="1">Multi-pass membrane protein</topology>
    </subcellularLocation>
</comment>
<accession>A0A897NBL4</accession>
<dbReference type="GO" id="GO:0030395">
    <property type="term" value="F:lactose binding"/>
    <property type="evidence" value="ECO:0007669"/>
    <property type="project" value="TreeGrafter"/>
</dbReference>
<evidence type="ECO:0000256" key="8">
    <source>
        <dbReference type="SAM" id="Phobius"/>
    </source>
</evidence>
<keyword evidence="7 8" id="KW-0472">Membrane</keyword>
<feature type="transmembrane region" description="Helical" evidence="8">
    <location>
        <begin position="84"/>
        <end position="104"/>
    </location>
</feature>
<dbReference type="PANTHER" id="PTHR23522">
    <property type="entry name" value="BLL5896 PROTEIN"/>
    <property type="match status" value="1"/>
</dbReference>
<keyword evidence="2" id="KW-0813">Transport</keyword>
<dbReference type="InterPro" id="IPR024989">
    <property type="entry name" value="MFS_assoc_dom"/>
</dbReference>
<protein>
    <submittedName>
        <fullName evidence="10">MFS family permease</fullName>
    </submittedName>
</protein>
<evidence type="ECO:0000256" key="4">
    <source>
        <dbReference type="ARBA" id="ARBA00022519"/>
    </source>
</evidence>
<evidence type="ECO:0000313" key="11">
    <source>
        <dbReference type="Proteomes" id="UP000662973"/>
    </source>
</evidence>
<feature type="transmembrane region" description="Helical" evidence="8">
    <location>
        <begin position="212"/>
        <end position="230"/>
    </location>
</feature>
<dbReference type="KEGG" id="hds:HSR122_2693"/>
<feature type="domain" description="Major facilitator superfamily (MFS) profile" evidence="9">
    <location>
        <begin position="1"/>
        <end position="195"/>
    </location>
</feature>
<dbReference type="GO" id="GO:0005886">
    <property type="term" value="C:plasma membrane"/>
    <property type="evidence" value="ECO:0007669"/>
    <property type="project" value="UniProtKB-SubCell"/>
</dbReference>
<keyword evidence="5 8" id="KW-0812">Transmembrane</keyword>
<dbReference type="InterPro" id="IPR020846">
    <property type="entry name" value="MFS_dom"/>
</dbReference>
<dbReference type="Proteomes" id="UP000662973">
    <property type="component" value="Chromosome"/>
</dbReference>
<evidence type="ECO:0000256" key="6">
    <source>
        <dbReference type="ARBA" id="ARBA00022989"/>
    </source>
</evidence>
<dbReference type="AlphaFoldDB" id="A0A897NBL4"/>
<keyword evidence="6 8" id="KW-1133">Transmembrane helix</keyword>
<dbReference type="PROSITE" id="PS50850">
    <property type="entry name" value="MFS"/>
    <property type="match status" value="1"/>
</dbReference>
<dbReference type="SUPFAM" id="SSF103473">
    <property type="entry name" value="MFS general substrate transporter"/>
    <property type="match status" value="1"/>
</dbReference>
<reference evidence="10 11" key="1">
    <citation type="submission" date="2020-11" db="EMBL/GenBank/DDBJ databases">
        <title>Carbohydrate-dependent, anaerobic sulfur respiration: A novel catabolism in halophilic archaea.</title>
        <authorList>
            <person name="Sorokin D.Y."/>
            <person name="Messina E."/>
            <person name="Smedile F."/>
            <person name="La Cono V."/>
            <person name="Hallsworth J.E."/>
            <person name="Yakimov M.M."/>
        </authorList>
    </citation>
    <scope>NUCLEOTIDE SEQUENCE [LARGE SCALE GENOMIC DNA]</scope>
    <source>
        <strain evidence="10 11">HSR12-2</strain>
    </source>
</reference>
<proteinExistence type="predicted"/>
<dbReference type="RefSeq" id="WP_229110222.1">
    <property type="nucleotide sequence ID" value="NZ_CP064788.1"/>
</dbReference>
<gene>
    <name evidence="10" type="ORF">HSR122_2693</name>
</gene>
<dbReference type="GO" id="GO:0015528">
    <property type="term" value="F:lactose:proton symporter activity"/>
    <property type="evidence" value="ECO:0007669"/>
    <property type="project" value="TreeGrafter"/>
</dbReference>
<evidence type="ECO:0000256" key="3">
    <source>
        <dbReference type="ARBA" id="ARBA00022475"/>
    </source>
</evidence>
<dbReference type="PANTHER" id="PTHR23522:SF10">
    <property type="entry name" value="3-PHENYLPROPIONIC ACID TRANSPORTER-RELATED"/>
    <property type="match status" value="1"/>
</dbReference>
<evidence type="ECO:0000256" key="5">
    <source>
        <dbReference type="ARBA" id="ARBA00022692"/>
    </source>
</evidence>
<keyword evidence="3" id="KW-1003">Cell membrane</keyword>
<dbReference type="Gene3D" id="1.20.1250.20">
    <property type="entry name" value="MFS general substrate transporter like domains"/>
    <property type="match status" value="2"/>
</dbReference>
<feature type="transmembrane region" description="Helical" evidence="8">
    <location>
        <begin position="326"/>
        <end position="346"/>
    </location>
</feature>
<dbReference type="GeneID" id="68853287"/>
<feature type="transmembrane region" description="Helical" evidence="8">
    <location>
        <begin position="250"/>
        <end position="269"/>
    </location>
</feature>
<feature type="transmembrane region" description="Helical" evidence="8">
    <location>
        <begin position="110"/>
        <end position="131"/>
    </location>
</feature>
<organism evidence="10 11">
    <name type="scientific">Halapricum desulfuricans</name>
    <dbReference type="NCBI Taxonomy" id="2841257"/>
    <lineage>
        <taxon>Archaea</taxon>
        <taxon>Methanobacteriati</taxon>
        <taxon>Methanobacteriota</taxon>
        <taxon>Stenosarchaea group</taxon>
        <taxon>Halobacteria</taxon>
        <taxon>Halobacteriales</taxon>
        <taxon>Haloarculaceae</taxon>
        <taxon>Halapricum</taxon>
    </lineage>
</organism>
<evidence type="ECO:0000259" key="9">
    <source>
        <dbReference type="PROSITE" id="PS50850"/>
    </source>
</evidence>
<evidence type="ECO:0000256" key="2">
    <source>
        <dbReference type="ARBA" id="ARBA00022448"/>
    </source>
</evidence>
<sequence length="396" mass="40525">MIGDSRFVSGLGSLFDADSYRYHAVYLTYFAASNGLVSFRNAFFEDVGLTGSQMGLLGALLVAGGLVAQPVWGVLADRFSATRAVLLVGVAVSGLGVLLFPLAAHVAWTFGVLAVATLVVSVFRAPIVPVANSMVLSQGVEYGHVRAVGSVAFGVGSLLLGWIVAGFGLDWVFYVYALGMGFVFAAVWSLSNPRADLSPDLRRDAIRLVTDRGFLLLLLVASLVAGSYSAGDAFLSVYLRDLTGGDATTGLAWLVKTVAEAVVFLALAGADLDNRAVLAGGAGATAAGYLVLGVTTAVPLAVGIQVLSGAGVALFLFAAVHMTHRYAPTALAATGQALLTSVGMGLGRIVGQLGSGWAVSAAGVRALYLVLAGTAAIATLASLGFQPRLAALLNLR</sequence>
<dbReference type="EMBL" id="CP064788">
    <property type="protein sequence ID" value="QSG10067.1"/>
    <property type="molecule type" value="Genomic_DNA"/>
</dbReference>
<feature type="transmembrane region" description="Helical" evidence="8">
    <location>
        <begin position="366"/>
        <end position="385"/>
    </location>
</feature>
<feature type="transmembrane region" description="Helical" evidence="8">
    <location>
        <begin position="171"/>
        <end position="191"/>
    </location>
</feature>
<feature type="transmembrane region" description="Helical" evidence="8">
    <location>
        <begin position="300"/>
        <end position="319"/>
    </location>
</feature>
<evidence type="ECO:0000313" key="10">
    <source>
        <dbReference type="EMBL" id="QSG10067.1"/>
    </source>
</evidence>
<keyword evidence="4" id="KW-0997">Cell inner membrane</keyword>
<dbReference type="Pfam" id="PF12832">
    <property type="entry name" value="MFS_1_like"/>
    <property type="match status" value="1"/>
</dbReference>
<dbReference type="InterPro" id="IPR036259">
    <property type="entry name" value="MFS_trans_sf"/>
</dbReference>
<evidence type="ECO:0000256" key="1">
    <source>
        <dbReference type="ARBA" id="ARBA00004429"/>
    </source>
</evidence>
<evidence type="ECO:0000256" key="7">
    <source>
        <dbReference type="ARBA" id="ARBA00023136"/>
    </source>
</evidence>
<name>A0A897NBL4_9EURY</name>
<keyword evidence="11" id="KW-1185">Reference proteome</keyword>